<evidence type="ECO:0000313" key="2">
    <source>
        <dbReference type="Proteomes" id="UP000314294"/>
    </source>
</evidence>
<proteinExistence type="predicted"/>
<comment type="caution">
    <text evidence="1">The sequence shown here is derived from an EMBL/GenBank/DDBJ whole genome shotgun (WGS) entry which is preliminary data.</text>
</comment>
<gene>
    <name evidence="1" type="ORF">EYF80_039147</name>
</gene>
<evidence type="ECO:0000313" key="1">
    <source>
        <dbReference type="EMBL" id="TNN50634.1"/>
    </source>
</evidence>
<reference evidence="1 2" key="1">
    <citation type="submission" date="2019-03" db="EMBL/GenBank/DDBJ databases">
        <title>First draft genome of Liparis tanakae, snailfish: a comprehensive survey of snailfish specific genes.</title>
        <authorList>
            <person name="Kim W."/>
            <person name="Song I."/>
            <person name="Jeong J.-H."/>
            <person name="Kim D."/>
            <person name="Kim S."/>
            <person name="Ryu S."/>
            <person name="Song J.Y."/>
            <person name="Lee S.K."/>
        </authorList>
    </citation>
    <scope>NUCLEOTIDE SEQUENCE [LARGE SCALE GENOMIC DNA]</scope>
    <source>
        <tissue evidence="1">Muscle</tissue>
    </source>
</reference>
<keyword evidence="2" id="KW-1185">Reference proteome</keyword>
<dbReference type="Proteomes" id="UP000314294">
    <property type="component" value="Unassembled WGS sequence"/>
</dbReference>
<sequence>MTFRISNAKLALSPFSPVDSSGPGVVIRMKAPQLTWLHSCLLGGTRHDYRAGGTDTLFKEAE</sequence>
<organism evidence="1 2">
    <name type="scientific">Liparis tanakae</name>
    <name type="common">Tanaka's snailfish</name>
    <dbReference type="NCBI Taxonomy" id="230148"/>
    <lineage>
        <taxon>Eukaryota</taxon>
        <taxon>Metazoa</taxon>
        <taxon>Chordata</taxon>
        <taxon>Craniata</taxon>
        <taxon>Vertebrata</taxon>
        <taxon>Euteleostomi</taxon>
        <taxon>Actinopterygii</taxon>
        <taxon>Neopterygii</taxon>
        <taxon>Teleostei</taxon>
        <taxon>Neoteleostei</taxon>
        <taxon>Acanthomorphata</taxon>
        <taxon>Eupercaria</taxon>
        <taxon>Perciformes</taxon>
        <taxon>Cottioidei</taxon>
        <taxon>Cottales</taxon>
        <taxon>Liparidae</taxon>
        <taxon>Liparis</taxon>
    </lineage>
</organism>
<name>A0A4Z2GD46_9TELE</name>
<accession>A0A4Z2GD46</accession>
<dbReference type="EMBL" id="SRLO01000610">
    <property type="protein sequence ID" value="TNN50634.1"/>
    <property type="molecule type" value="Genomic_DNA"/>
</dbReference>
<dbReference type="AlphaFoldDB" id="A0A4Z2GD46"/>
<protein>
    <submittedName>
        <fullName evidence="1">Uncharacterized protein</fullName>
    </submittedName>
</protein>